<evidence type="ECO:0000313" key="1">
    <source>
        <dbReference type="EMBL" id="VAX00031.1"/>
    </source>
</evidence>
<organism evidence="1">
    <name type="scientific">hydrothermal vent metagenome</name>
    <dbReference type="NCBI Taxonomy" id="652676"/>
    <lineage>
        <taxon>unclassified sequences</taxon>
        <taxon>metagenomes</taxon>
        <taxon>ecological metagenomes</taxon>
    </lineage>
</organism>
<dbReference type="AlphaFoldDB" id="A0A3B1AEE5"/>
<accession>A0A3B1AEE5</accession>
<reference evidence="1" key="1">
    <citation type="submission" date="2018-06" db="EMBL/GenBank/DDBJ databases">
        <authorList>
            <person name="Zhirakovskaya E."/>
        </authorList>
    </citation>
    <scope>NUCLEOTIDE SEQUENCE</scope>
</reference>
<proteinExistence type="predicted"/>
<gene>
    <name evidence="1" type="ORF">MNBD_GAMMA22-1097</name>
</gene>
<sequence>MKKHTLKVLIIAISSLLFISTSYAGSSRNSHSYQGHNSGYNKHHSAPRYNYGHSNYYRGHSRSYRSHDQYRVHRHNSECGHYYNPQTHSYEYSNGHVSNSVTYIDYDTDDHNVATAIGVVTGAAIAVGLDH</sequence>
<protein>
    <submittedName>
        <fullName evidence="1">Uncharacterized protein</fullName>
    </submittedName>
</protein>
<name>A0A3B1AEE5_9ZZZZ</name>
<dbReference type="EMBL" id="UOFS01000042">
    <property type="protein sequence ID" value="VAX00031.1"/>
    <property type="molecule type" value="Genomic_DNA"/>
</dbReference>